<protein>
    <recommendedName>
        <fullName evidence="3">DNA-directed DNA polymerase</fullName>
    </recommendedName>
</protein>
<organism evidence="1 2">
    <name type="scientific">Herbiconiux daphne</name>
    <dbReference type="NCBI Taxonomy" id="2970914"/>
    <lineage>
        <taxon>Bacteria</taxon>
        <taxon>Bacillati</taxon>
        <taxon>Actinomycetota</taxon>
        <taxon>Actinomycetes</taxon>
        <taxon>Micrococcales</taxon>
        <taxon>Microbacteriaceae</taxon>
        <taxon>Herbiconiux</taxon>
    </lineage>
</organism>
<evidence type="ECO:0008006" key="3">
    <source>
        <dbReference type="Google" id="ProtNLM"/>
    </source>
</evidence>
<dbReference type="EMBL" id="JANLCJ010000303">
    <property type="protein sequence ID" value="MCS5736956.1"/>
    <property type="molecule type" value="Genomic_DNA"/>
</dbReference>
<comment type="caution">
    <text evidence="1">The sequence shown here is derived from an EMBL/GenBank/DDBJ whole genome shotgun (WGS) entry which is preliminary data.</text>
</comment>
<keyword evidence="2" id="KW-1185">Reference proteome</keyword>
<feature type="non-terminal residue" evidence="1">
    <location>
        <position position="1"/>
    </location>
</feature>
<dbReference type="Gene3D" id="3.90.1600.10">
    <property type="entry name" value="Palm domain of DNA polymerase"/>
    <property type="match status" value="1"/>
</dbReference>
<dbReference type="RefSeq" id="WP_259543203.1">
    <property type="nucleotide sequence ID" value="NZ_JANLCJ010000303.1"/>
</dbReference>
<reference evidence="1" key="1">
    <citation type="submission" date="2022-08" db="EMBL/GenBank/DDBJ databases">
        <authorList>
            <person name="Deng Y."/>
            <person name="Han X.-F."/>
            <person name="Zhang Y.-Q."/>
        </authorList>
    </citation>
    <scope>NUCLEOTIDE SEQUENCE</scope>
    <source>
        <strain evidence="1">CPCC 203386</strain>
    </source>
</reference>
<name>A0ABT2HAI2_9MICO</name>
<gene>
    <name evidence="1" type="ORF">N1032_24835</name>
</gene>
<evidence type="ECO:0000313" key="2">
    <source>
        <dbReference type="Proteomes" id="UP001165586"/>
    </source>
</evidence>
<proteinExistence type="predicted"/>
<accession>A0ABT2HAI2</accession>
<sequence length="199" mass="23044">VFSDTDSVKIQYAERHTKLFDDYNESNKKKLLFITGYYGIDEQLLHPKTVEGVEKWLGVWDFDGSYKLFKTLGAKKYIYSVEGSEQVYITVAGLGKVKGAEFINQLADTAREKMEKFAYGLFIPEKFTGKLLRHKTTPNTFKIQDYMKKIRKVNDIGGTHLSPTTFEIGEISLIKLAFGDQIKVWERLFGTWEEMKNER</sequence>
<evidence type="ECO:0000313" key="1">
    <source>
        <dbReference type="EMBL" id="MCS5736956.1"/>
    </source>
</evidence>
<dbReference type="InterPro" id="IPR023211">
    <property type="entry name" value="DNA_pol_palm_dom_sf"/>
</dbReference>
<dbReference type="Proteomes" id="UP001165586">
    <property type="component" value="Unassembled WGS sequence"/>
</dbReference>